<proteinExistence type="predicted"/>
<feature type="region of interest" description="Disordered" evidence="1">
    <location>
        <begin position="201"/>
        <end position="240"/>
    </location>
</feature>
<gene>
    <name evidence="2" type="ORF">DBRI00130_LOCUS40642</name>
</gene>
<dbReference type="EMBL" id="HBNS01056397">
    <property type="protein sequence ID" value="CAE4659857.1"/>
    <property type="molecule type" value="Transcribed_RNA"/>
</dbReference>
<protein>
    <submittedName>
        <fullName evidence="2">Uncharacterized protein</fullName>
    </submittedName>
</protein>
<accession>A0A7S4VYW2</accession>
<sequence length="409" mass="44275">MNKSLSPPPSPSGMMMQRWKKKRSNTHLPCNMMSILLLALLSLSSCYFTLATNTITPFTTKSVTTPKDTRTTAAIMRKTAAFYSSPLIVFGDDIDMSSLSSSSQVALIKLRGGSSDSDYDEDGDEMEESSAVDTVMDVLVDTSKKMIVVVGRVTLETVYAIQRAVEAGISAATSGDDDEEVSIVVKIGNIISSMWDAALHVPSDEQEQEEEEMEEVMLSSSKKRSKRSKSASTASKEDASVEIGEDTALGGSDFGSYLIKSYNIKKEARDDDDNTSKETIKGGSFNNALRYARSQARLLVVYIPSSPPNKKKKGNSYDDVAIRSLTSAVVSSVTQKRAIRTKGGGKGSSYGSFVLWGTKAGSSEAVLSTKRLKVKKTGSKESPTLVVVYPAQVRNTCFFLCSFVVCVWG</sequence>
<organism evidence="2">
    <name type="scientific">Ditylum brightwellii</name>
    <dbReference type="NCBI Taxonomy" id="49249"/>
    <lineage>
        <taxon>Eukaryota</taxon>
        <taxon>Sar</taxon>
        <taxon>Stramenopiles</taxon>
        <taxon>Ochrophyta</taxon>
        <taxon>Bacillariophyta</taxon>
        <taxon>Mediophyceae</taxon>
        <taxon>Lithodesmiophycidae</taxon>
        <taxon>Lithodesmiales</taxon>
        <taxon>Lithodesmiaceae</taxon>
        <taxon>Ditylum</taxon>
    </lineage>
</organism>
<feature type="compositionally biased region" description="Acidic residues" evidence="1">
    <location>
        <begin position="204"/>
        <end position="215"/>
    </location>
</feature>
<dbReference type="AlphaFoldDB" id="A0A7S4VYW2"/>
<name>A0A7S4VYW2_9STRA</name>
<reference evidence="2" key="1">
    <citation type="submission" date="2021-01" db="EMBL/GenBank/DDBJ databases">
        <authorList>
            <person name="Corre E."/>
            <person name="Pelletier E."/>
            <person name="Niang G."/>
            <person name="Scheremetjew M."/>
            <person name="Finn R."/>
            <person name="Kale V."/>
            <person name="Holt S."/>
            <person name="Cochrane G."/>
            <person name="Meng A."/>
            <person name="Brown T."/>
            <person name="Cohen L."/>
        </authorList>
    </citation>
    <scope>NUCLEOTIDE SEQUENCE</scope>
    <source>
        <strain evidence="2">GSO104</strain>
    </source>
</reference>
<evidence type="ECO:0000256" key="1">
    <source>
        <dbReference type="SAM" id="MobiDB-lite"/>
    </source>
</evidence>
<evidence type="ECO:0000313" key="2">
    <source>
        <dbReference type="EMBL" id="CAE4659857.1"/>
    </source>
</evidence>